<evidence type="ECO:0000256" key="5">
    <source>
        <dbReference type="SAM" id="Phobius"/>
    </source>
</evidence>
<dbReference type="AlphaFoldDB" id="X1LVP1"/>
<name>X1LVP1_9ZZZZ</name>
<feature type="transmembrane region" description="Helical" evidence="5">
    <location>
        <begin position="77"/>
        <end position="98"/>
    </location>
</feature>
<comment type="caution">
    <text evidence="7">The sequence shown here is derived from an EMBL/GenBank/DDBJ whole genome shotgun (WGS) entry which is preliminary data.</text>
</comment>
<evidence type="ECO:0000256" key="4">
    <source>
        <dbReference type="ARBA" id="ARBA00023136"/>
    </source>
</evidence>
<comment type="subcellular location">
    <subcellularLocation>
        <location evidence="1">Membrane</location>
        <topology evidence="1">Multi-pass membrane protein</topology>
    </subcellularLocation>
</comment>
<feature type="transmembrane region" description="Helical" evidence="5">
    <location>
        <begin position="144"/>
        <end position="165"/>
    </location>
</feature>
<protein>
    <recommendedName>
        <fullName evidence="6">Cytochrome C biogenesis protein transmembrane domain-containing protein</fullName>
    </recommendedName>
</protein>
<evidence type="ECO:0000256" key="2">
    <source>
        <dbReference type="ARBA" id="ARBA00022692"/>
    </source>
</evidence>
<evidence type="ECO:0000256" key="3">
    <source>
        <dbReference type="ARBA" id="ARBA00022989"/>
    </source>
</evidence>
<proteinExistence type="predicted"/>
<reference evidence="7" key="1">
    <citation type="journal article" date="2014" name="Front. Microbiol.">
        <title>High frequency of phylogenetically diverse reductive dehalogenase-homologous genes in deep subseafloor sedimentary metagenomes.</title>
        <authorList>
            <person name="Kawai M."/>
            <person name="Futagami T."/>
            <person name="Toyoda A."/>
            <person name="Takaki Y."/>
            <person name="Nishi S."/>
            <person name="Hori S."/>
            <person name="Arai W."/>
            <person name="Tsubouchi T."/>
            <person name="Morono Y."/>
            <person name="Uchiyama I."/>
            <person name="Ito T."/>
            <person name="Fujiyama A."/>
            <person name="Inagaki F."/>
            <person name="Takami H."/>
        </authorList>
    </citation>
    <scope>NUCLEOTIDE SEQUENCE</scope>
    <source>
        <strain evidence="7">Expedition CK06-06</strain>
    </source>
</reference>
<keyword evidence="3 5" id="KW-1133">Transmembrane helix</keyword>
<keyword evidence="4 5" id="KW-0472">Membrane</keyword>
<accession>X1LVP1</accession>
<dbReference type="Gene3D" id="3.40.30.10">
    <property type="entry name" value="Glutaredoxin"/>
    <property type="match status" value="1"/>
</dbReference>
<dbReference type="SUPFAM" id="SSF52833">
    <property type="entry name" value="Thioredoxin-like"/>
    <property type="match status" value="1"/>
</dbReference>
<feature type="transmembrane region" description="Helical" evidence="5">
    <location>
        <begin position="171"/>
        <end position="188"/>
    </location>
</feature>
<sequence>MLFFASLAVANIILQIFYGTVLQWGDQYRNPIFVAGMVILLVVLALLMFGVFNIGVPSSIAGKSGTGKGYSGAIGTGFLAAILSTPCGFGILAFAFGWAQAQHWLLATVVIMVIGVGMAVPYAILTSIPGLLKHLPKPGRWMELFKQGIGFVLLIIAVKLIGALPQIHRTNVLYFAVVLGFCVWMWGRWVSYSTKLTRKLFTRTTAIVLVITAGWTFLPAPAGEPISWWDYDTTVIDSALAEGRPVIIKFTADWCLSCQAVDKIVYHRKDIAKLIEEKEVLAVKADTTAKDYPATLALKNKYNEPGVPVTILFIPGAEEPVKFHEIFFAGKLKELLEKLPSK</sequence>
<feature type="transmembrane region" description="Helical" evidence="5">
    <location>
        <begin position="200"/>
        <end position="218"/>
    </location>
</feature>
<feature type="transmembrane region" description="Helical" evidence="5">
    <location>
        <begin position="104"/>
        <end position="132"/>
    </location>
</feature>
<gene>
    <name evidence="7" type="ORF">S06H3_04556</name>
</gene>
<dbReference type="EMBL" id="BARV01001609">
    <property type="protein sequence ID" value="GAH98213.1"/>
    <property type="molecule type" value="Genomic_DNA"/>
</dbReference>
<dbReference type="GO" id="GO:0017004">
    <property type="term" value="P:cytochrome complex assembly"/>
    <property type="evidence" value="ECO:0007669"/>
    <property type="project" value="InterPro"/>
</dbReference>
<organism evidence="7">
    <name type="scientific">marine sediment metagenome</name>
    <dbReference type="NCBI Taxonomy" id="412755"/>
    <lineage>
        <taxon>unclassified sequences</taxon>
        <taxon>metagenomes</taxon>
        <taxon>ecological metagenomes</taxon>
    </lineage>
</organism>
<dbReference type="InterPro" id="IPR003834">
    <property type="entry name" value="Cyt_c_assmbl_TM_dom"/>
</dbReference>
<evidence type="ECO:0000256" key="1">
    <source>
        <dbReference type="ARBA" id="ARBA00004141"/>
    </source>
</evidence>
<dbReference type="Pfam" id="PF02683">
    <property type="entry name" value="DsbD_TM"/>
    <property type="match status" value="1"/>
</dbReference>
<dbReference type="GO" id="GO:0015035">
    <property type="term" value="F:protein-disulfide reductase activity"/>
    <property type="evidence" value="ECO:0007669"/>
    <property type="project" value="TreeGrafter"/>
</dbReference>
<dbReference type="InterPro" id="IPR017937">
    <property type="entry name" value="Thioredoxin_CS"/>
</dbReference>
<dbReference type="Pfam" id="PF13899">
    <property type="entry name" value="Thioredoxin_7"/>
    <property type="match status" value="1"/>
</dbReference>
<dbReference type="PANTHER" id="PTHR32234">
    <property type="entry name" value="THIOL:DISULFIDE INTERCHANGE PROTEIN DSBD"/>
    <property type="match status" value="1"/>
</dbReference>
<evidence type="ECO:0000313" key="7">
    <source>
        <dbReference type="EMBL" id="GAH98213.1"/>
    </source>
</evidence>
<dbReference type="PROSITE" id="PS00194">
    <property type="entry name" value="THIOREDOXIN_1"/>
    <property type="match status" value="1"/>
</dbReference>
<dbReference type="InterPro" id="IPR036249">
    <property type="entry name" value="Thioredoxin-like_sf"/>
</dbReference>
<feature type="domain" description="Cytochrome C biogenesis protein transmembrane" evidence="6">
    <location>
        <begin position="26"/>
        <end position="162"/>
    </location>
</feature>
<feature type="transmembrane region" description="Helical" evidence="5">
    <location>
        <begin position="31"/>
        <end position="56"/>
    </location>
</feature>
<dbReference type="GO" id="GO:0045454">
    <property type="term" value="P:cell redox homeostasis"/>
    <property type="evidence" value="ECO:0007669"/>
    <property type="project" value="TreeGrafter"/>
</dbReference>
<dbReference type="GO" id="GO:0016020">
    <property type="term" value="C:membrane"/>
    <property type="evidence" value="ECO:0007669"/>
    <property type="project" value="UniProtKB-SubCell"/>
</dbReference>
<keyword evidence="2 5" id="KW-0812">Transmembrane</keyword>
<evidence type="ECO:0000259" key="6">
    <source>
        <dbReference type="Pfam" id="PF02683"/>
    </source>
</evidence>